<feature type="transmembrane region" description="Helical" evidence="1">
    <location>
        <begin position="67"/>
        <end position="87"/>
    </location>
</feature>
<accession>A0A6V7PZ30</accession>
<dbReference type="GO" id="GO:0004523">
    <property type="term" value="F:RNA-DNA hybrid ribonuclease activity"/>
    <property type="evidence" value="ECO:0007669"/>
    <property type="project" value="InterPro"/>
</dbReference>
<dbReference type="InterPro" id="IPR012337">
    <property type="entry name" value="RNaseH-like_sf"/>
</dbReference>
<evidence type="ECO:0000259" key="2">
    <source>
        <dbReference type="Pfam" id="PF13456"/>
    </source>
</evidence>
<dbReference type="EMBL" id="LR862153">
    <property type="protein sequence ID" value="CAD1835958.1"/>
    <property type="molecule type" value="Genomic_DNA"/>
</dbReference>
<dbReference type="InterPro" id="IPR036397">
    <property type="entry name" value="RNaseH_sf"/>
</dbReference>
<keyword evidence="1" id="KW-1133">Transmembrane helix</keyword>
<dbReference type="InterPro" id="IPR002156">
    <property type="entry name" value="RNaseH_domain"/>
</dbReference>
<reference evidence="3" key="1">
    <citation type="submission" date="2020-07" db="EMBL/GenBank/DDBJ databases">
        <authorList>
            <person name="Lin J."/>
        </authorList>
    </citation>
    <scope>NUCLEOTIDE SEQUENCE</scope>
</reference>
<protein>
    <recommendedName>
        <fullName evidence="2">RNase H type-1 domain-containing protein</fullName>
    </recommendedName>
</protein>
<dbReference type="PANTHER" id="PTHR48475">
    <property type="entry name" value="RIBONUCLEASE H"/>
    <property type="match status" value="1"/>
</dbReference>
<dbReference type="Pfam" id="PF13456">
    <property type="entry name" value="RVT_3"/>
    <property type="match status" value="1"/>
</dbReference>
<proteinExistence type="predicted"/>
<name>A0A6V7PZ30_ANACO</name>
<dbReference type="Gene3D" id="3.30.420.10">
    <property type="entry name" value="Ribonuclease H-like superfamily/Ribonuclease H"/>
    <property type="match status" value="1"/>
</dbReference>
<keyword evidence="1" id="KW-0472">Membrane</keyword>
<sequence length="113" mass="12702">MVVEHISPHWQMYFDGASRTLPAIDGNTPRRKAGAGVVFVTPTKGVIYHSFSLLKQECSNNEAEYEALIFGLVTALNMGIFYLYAYGDSQLVIRQVKGIYFGSQNSYPTIPWF</sequence>
<dbReference type="AlphaFoldDB" id="A0A6V7PZ30"/>
<dbReference type="GO" id="GO:0003676">
    <property type="term" value="F:nucleic acid binding"/>
    <property type="evidence" value="ECO:0007669"/>
    <property type="project" value="InterPro"/>
</dbReference>
<evidence type="ECO:0000256" key="1">
    <source>
        <dbReference type="SAM" id="Phobius"/>
    </source>
</evidence>
<feature type="domain" description="RNase H type-1" evidence="2">
    <location>
        <begin position="25"/>
        <end position="98"/>
    </location>
</feature>
<keyword evidence="1" id="KW-0812">Transmembrane</keyword>
<dbReference type="CDD" id="cd09279">
    <property type="entry name" value="RNase_HI_like"/>
    <property type="match status" value="1"/>
</dbReference>
<dbReference type="PANTHER" id="PTHR48475:SF1">
    <property type="entry name" value="RNASE H TYPE-1 DOMAIN-CONTAINING PROTEIN"/>
    <property type="match status" value="1"/>
</dbReference>
<dbReference type="SUPFAM" id="SSF53098">
    <property type="entry name" value="Ribonuclease H-like"/>
    <property type="match status" value="1"/>
</dbReference>
<gene>
    <name evidence="3" type="ORF">CB5_LOCUS19169</name>
</gene>
<organism evidence="3">
    <name type="scientific">Ananas comosus var. bracteatus</name>
    <name type="common">red pineapple</name>
    <dbReference type="NCBI Taxonomy" id="296719"/>
    <lineage>
        <taxon>Eukaryota</taxon>
        <taxon>Viridiplantae</taxon>
        <taxon>Streptophyta</taxon>
        <taxon>Embryophyta</taxon>
        <taxon>Tracheophyta</taxon>
        <taxon>Spermatophyta</taxon>
        <taxon>Magnoliopsida</taxon>
        <taxon>Liliopsida</taxon>
        <taxon>Poales</taxon>
        <taxon>Bromeliaceae</taxon>
        <taxon>Bromelioideae</taxon>
        <taxon>Ananas</taxon>
    </lineage>
</organism>
<evidence type="ECO:0000313" key="3">
    <source>
        <dbReference type="EMBL" id="CAD1835958.1"/>
    </source>
</evidence>